<feature type="domain" description="3-keto-alpha-glucoside-1,2-lyase/3-keto-2-hydroxy-glucal hydratase" evidence="1">
    <location>
        <begin position="255"/>
        <end position="440"/>
    </location>
</feature>
<dbReference type="InterPro" id="IPR010496">
    <property type="entry name" value="AL/BT2_dom"/>
</dbReference>
<gene>
    <name evidence="2" type="ORF">METZ01_LOCUS158063</name>
</gene>
<dbReference type="Pfam" id="PF06439">
    <property type="entry name" value="3keto-disac_hyd"/>
    <property type="match status" value="2"/>
</dbReference>
<accession>A0A382AUU0</accession>
<dbReference type="Gene3D" id="2.60.120.560">
    <property type="entry name" value="Exo-inulinase, domain 1"/>
    <property type="match status" value="2"/>
</dbReference>
<evidence type="ECO:0000313" key="2">
    <source>
        <dbReference type="EMBL" id="SVB05209.1"/>
    </source>
</evidence>
<name>A0A382AUU0_9ZZZZ</name>
<feature type="domain" description="3-keto-alpha-glucoside-1,2-lyase/3-keto-2-hydroxy-glucal hydratase" evidence="1">
    <location>
        <begin position="35"/>
        <end position="237"/>
    </location>
</feature>
<organism evidence="2">
    <name type="scientific">marine metagenome</name>
    <dbReference type="NCBI Taxonomy" id="408172"/>
    <lineage>
        <taxon>unclassified sequences</taxon>
        <taxon>metagenomes</taxon>
        <taxon>ecological metagenomes</taxon>
    </lineage>
</organism>
<dbReference type="GO" id="GO:0016787">
    <property type="term" value="F:hydrolase activity"/>
    <property type="evidence" value="ECO:0007669"/>
    <property type="project" value="InterPro"/>
</dbReference>
<dbReference type="EMBL" id="UINC01026907">
    <property type="protein sequence ID" value="SVB05209.1"/>
    <property type="molecule type" value="Genomic_DNA"/>
</dbReference>
<evidence type="ECO:0000259" key="1">
    <source>
        <dbReference type="Pfam" id="PF06439"/>
    </source>
</evidence>
<reference evidence="2" key="1">
    <citation type="submission" date="2018-05" db="EMBL/GenBank/DDBJ databases">
        <authorList>
            <person name="Lanie J.A."/>
            <person name="Ng W.-L."/>
            <person name="Kazmierczak K.M."/>
            <person name="Andrzejewski T.M."/>
            <person name="Davidsen T.M."/>
            <person name="Wayne K.J."/>
            <person name="Tettelin H."/>
            <person name="Glass J.I."/>
            <person name="Rusch D."/>
            <person name="Podicherti R."/>
            <person name="Tsui H.-C.T."/>
            <person name="Winkler M.E."/>
        </authorList>
    </citation>
    <scope>NUCLEOTIDE SEQUENCE</scope>
</reference>
<sequence>MKTLTRFNRAVALVAVSVFSFASTQSTQAGTPPEGFTALFNEKDLSGWWGIGTEDPAKWMALSVEKFKEKKAESIKDIDKHWSVAGEELVNDGHGLYLSTEKNYGDFELLIDYKTVAKADSGIYLRGIPQVQIWDYTKEGGKWNIGADKGSGGLWNNSKGAPGKDPSVLADKAFGEWNSFRIIMVGERVSIWLNGKHVVDHARLENYFNRKGQIPRTGPIQLQTHGGEIRWRNVFIREISSDESNKNLASKGDDGFKSVFNGKNLKGWGGPTDNYVVKDGALQCRKGKGGTIFFNEELADFSARFEFKLPPGGNNGLAIRYPGSGDTAYVGMCELQVLDDTAKKYAKLHPAQYHGSAYGMVPAARGFQRAVGEWNSQEVTVFGTKIKVELNGTLILNADLSKVEESMYDLGKFKGRLRKSGYFGFAGHGDAVSFRNVSLRKIK</sequence>
<protein>
    <recommendedName>
        <fullName evidence="1">3-keto-alpha-glucoside-1,2-lyase/3-keto-2-hydroxy-glucal hydratase domain-containing protein</fullName>
    </recommendedName>
</protein>
<proteinExistence type="predicted"/>
<dbReference type="AlphaFoldDB" id="A0A382AUU0"/>